<evidence type="ECO:0000313" key="2">
    <source>
        <dbReference type="EMBL" id="KAF8417615.1"/>
    </source>
</evidence>
<accession>A0AAD4G6C8</accession>
<proteinExistence type="predicted"/>
<comment type="caution">
    <text evidence="2">The sequence shown here is derived from an EMBL/GenBank/DDBJ whole genome shotgun (WGS) entry which is preliminary data.</text>
</comment>
<dbReference type="InterPro" id="IPR011989">
    <property type="entry name" value="ARM-like"/>
</dbReference>
<evidence type="ECO:0000259" key="1">
    <source>
        <dbReference type="Pfam" id="PF03378"/>
    </source>
</evidence>
<sequence>MDRASTPNAYALVTPEPQHAPTLESFDVDSEHKSKALIQSPSRHFPFLQLPLERILSHHPQMLTACQDPLIMLVRILTQPCSFTLTPVYQQVLQRLVAILGIISKNPSNPSFDQYIFGSILALTRFVVHGAPATLPTFEQALFGPFTVIPQRDINQYIPYIFQVLAQMLSLHTTGVPAEYRSLLPFCSHPRAGKKWSIPGFVKLLRAFLARDAQEMVRAGQFERVLATVQQRLVRVNERRVGI</sequence>
<dbReference type="Pfam" id="PF03378">
    <property type="entry name" value="CAS_CSE1"/>
    <property type="match status" value="1"/>
</dbReference>
<reference evidence="2" key="1">
    <citation type="submission" date="2019-10" db="EMBL/GenBank/DDBJ databases">
        <authorList>
            <consortium name="DOE Joint Genome Institute"/>
            <person name="Kuo A."/>
            <person name="Miyauchi S."/>
            <person name="Kiss E."/>
            <person name="Drula E."/>
            <person name="Kohler A."/>
            <person name="Sanchez-Garcia M."/>
            <person name="Andreopoulos B."/>
            <person name="Barry K.W."/>
            <person name="Bonito G."/>
            <person name="Buee M."/>
            <person name="Carver A."/>
            <person name="Chen C."/>
            <person name="Cichocki N."/>
            <person name="Clum A."/>
            <person name="Culley D."/>
            <person name="Crous P.W."/>
            <person name="Fauchery L."/>
            <person name="Girlanda M."/>
            <person name="Hayes R."/>
            <person name="Keri Z."/>
            <person name="LaButti K."/>
            <person name="Lipzen A."/>
            <person name="Lombard V."/>
            <person name="Magnuson J."/>
            <person name="Maillard F."/>
            <person name="Morin E."/>
            <person name="Murat C."/>
            <person name="Nolan M."/>
            <person name="Ohm R."/>
            <person name="Pangilinan J."/>
            <person name="Pereira M."/>
            <person name="Perotto S."/>
            <person name="Peter M."/>
            <person name="Riley R."/>
            <person name="Sitrit Y."/>
            <person name="Stielow B."/>
            <person name="Szollosi G."/>
            <person name="Zifcakova L."/>
            <person name="Stursova M."/>
            <person name="Spatafora J.W."/>
            <person name="Tedersoo L."/>
            <person name="Vaario L.-M."/>
            <person name="Yamada A."/>
            <person name="Yan M."/>
            <person name="Wang P."/>
            <person name="Xu J."/>
            <person name="Bruns T."/>
            <person name="Baldrian P."/>
            <person name="Vilgalys R."/>
            <person name="Henrissat B."/>
            <person name="Grigoriev I.V."/>
            <person name="Hibbett D."/>
            <person name="Nagy L.G."/>
            <person name="Martin F.M."/>
        </authorList>
    </citation>
    <scope>NUCLEOTIDE SEQUENCE</scope>
    <source>
        <strain evidence="2">BED1</strain>
    </source>
</reference>
<feature type="domain" description="Exportin-2 C-terminal" evidence="1">
    <location>
        <begin position="84"/>
        <end position="234"/>
    </location>
</feature>
<gene>
    <name evidence="2" type="ORF">L210DRAFT_1061568</name>
</gene>
<dbReference type="EMBL" id="WHUW01000218">
    <property type="protein sequence ID" value="KAF8417615.1"/>
    <property type="molecule type" value="Genomic_DNA"/>
</dbReference>
<dbReference type="AlphaFoldDB" id="A0AAD4G6C8"/>
<name>A0AAD4G6C8_BOLED</name>
<dbReference type="Gene3D" id="1.25.10.10">
    <property type="entry name" value="Leucine-rich Repeat Variant"/>
    <property type="match status" value="1"/>
</dbReference>
<organism evidence="2 3">
    <name type="scientific">Boletus edulis BED1</name>
    <dbReference type="NCBI Taxonomy" id="1328754"/>
    <lineage>
        <taxon>Eukaryota</taxon>
        <taxon>Fungi</taxon>
        <taxon>Dikarya</taxon>
        <taxon>Basidiomycota</taxon>
        <taxon>Agaricomycotina</taxon>
        <taxon>Agaricomycetes</taxon>
        <taxon>Agaricomycetidae</taxon>
        <taxon>Boletales</taxon>
        <taxon>Boletineae</taxon>
        <taxon>Boletaceae</taxon>
        <taxon>Boletoideae</taxon>
        <taxon>Boletus</taxon>
    </lineage>
</organism>
<dbReference type="Proteomes" id="UP001194468">
    <property type="component" value="Unassembled WGS sequence"/>
</dbReference>
<evidence type="ECO:0000313" key="3">
    <source>
        <dbReference type="Proteomes" id="UP001194468"/>
    </source>
</evidence>
<keyword evidence="3" id="KW-1185">Reference proteome</keyword>
<dbReference type="InterPro" id="IPR005043">
    <property type="entry name" value="XPO2_C"/>
</dbReference>
<dbReference type="GO" id="GO:0031267">
    <property type="term" value="F:small GTPase binding"/>
    <property type="evidence" value="ECO:0007669"/>
    <property type="project" value="InterPro"/>
</dbReference>
<reference evidence="2" key="2">
    <citation type="journal article" date="2020" name="Nat. Commun.">
        <title>Large-scale genome sequencing of mycorrhizal fungi provides insights into the early evolution of symbiotic traits.</title>
        <authorList>
            <person name="Miyauchi S."/>
            <person name="Kiss E."/>
            <person name="Kuo A."/>
            <person name="Drula E."/>
            <person name="Kohler A."/>
            <person name="Sanchez-Garcia M."/>
            <person name="Morin E."/>
            <person name="Andreopoulos B."/>
            <person name="Barry K.W."/>
            <person name="Bonito G."/>
            <person name="Buee M."/>
            <person name="Carver A."/>
            <person name="Chen C."/>
            <person name="Cichocki N."/>
            <person name="Clum A."/>
            <person name="Culley D."/>
            <person name="Crous P.W."/>
            <person name="Fauchery L."/>
            <person name="Girlanda M."/>
            <person name="Hayes R.D."/>
            <person name="Keri Z."/>
            <person name="LaButti K."/>
            <person name="Lipzen A."/>
            <person name="Lombard V."/>
            <person name="Magnuson J."/>
            <person name="Maillard F."/>
            <person name="Murat C."/>
            <person name="Nolan M."/>
            <person name="Ohm R.A."/>
            <person name="Pangilinan J."/>
            <person name="Pereira M.F."/>
            <person name="Perotto S."/>
            <person name="Peter M."/>
            <person name="Pfister S."/>
            <person name="Riley R."/>
            <person name="Sitrit Y."/>
            <person name="Stielow J.B."/>
            <person name="Szollosi G."/>
            <person name="Zifcakova L."/>
            <person name="Stursova M."/>
            <person name="Spatafora J.W."/>
            <person name="Tedersoo L."/>
            <person name="Vaario L.M."/>
            <person name="Yamada A."/>
            <person name="Yan M."/>
            <person name="Wang P."/>
            <person name="Xu J."/>
            <person name="Bruns T."/>
            <person name="Baldrian P."/>
            <person name="Vilgalys R."/>
            <person name="Dunand C."/>
            <person name="Henrissat B."/>
            <person name="Grigoriev I.V."/>
            <person name="Hibbett D."/>
            <person name="Nagy L.G."/>
            <person name="Martin F.M."/>
        </authorList>
    </citation>
    <scope>NUCLEOTIDE SEQUENCE</scope>
    <source>
        <strain evidence="2">BED1</strain>
    </source>
</reference>
<protein>
    <submittedName>
        <fullName evidence="2">CAS/CSE protein</fullName>
    </submittedName>
</protein>